<comment type="caution">
    <text evidence="9">The sequence shown here is derived from an EMBL/GenBank/DDBJ whole genome shotgun (WGS) entry which is preliminary data.</text>
</comment>
<dbReference type="Pfam" id="PF08281">
    <property type="entry name" value="Sigma70_r4_2"/>
    <property type="match status" value="1"/>
</dbReference>
<organism evidence="9 10">
    <name type="scientific">Candidatus Kutchimonas denitrificans</name>
    <dbReference type="NCBI Taxonomy" id="3056748"/>
    <lineage>
        <taxon>Bacteria</taxon>
        <taxon>Pseudomonadati</taxon>
        <taxon>Gemmatimonadota</taxon>
        <taxon>Gemmatimonadia</taxon>
        <taxon>Candidatus Palauibacterales</taxon>
        <taxon>Candidatus Palauibacteraceae</taxon>
        <taxon>Candidatus Kutchimonas</taxon>
    </lineage>
</organism>
<evidence type="ECO:0000256" key="1">
    <source>
        <dbReference type="ARBA" id="ARBA00010641"/>
    </source>
</evidence>
<evidence type="ECO:0000313" key="9">
    <source>
        <dbReference type="EMBL" id="NIR75974.1"/>
    </source>
</evidence>
<dbReference type="InterPro" id="IPR039425">
    <property type="entry name" value="RNA_pol_sigma-70-like"/>
</dbReference>
<dbReference type="EMBL" id="JAACAK010000112">
    <property type="protein sequence ID" value="NIR75974.1"/>
    <property type="molecule type" value="Genomic_DNA"/>
</dbReference>
<evidence type="ECO:0000259" key="7">
    <source>
        <dbReference type="Pfam" id="PF04542"/>
    </source>
</evidence>
<evidence type="ECO:0000313" key="10">
    <source>
        <dbReference type="Proteomes" id="UP000702544"/>
    </source>
</evidence>
<keyword evidence="5" id="KW-0804">Transcription</keyword>
<evidence type="ECO:0000256" key="3">
    <source>
        <dbReference type="ARBA" id="ARBA00023082"/>
    </source>
</evidence>
<dbReference type="NCBIfam" id="TIGR02937">
    <property type="entry name" value="sigma70-ECF"/>
    <property type="match status" value="1"/>
</dbReference>
<proteinExistence type="inferred from homology"/>
<feature type="compositionally biased region" description="Basic and acidic residues" evidence="6">
    <location>
        <begin position="91"/>
        <end position="101"/>
    </location>
</feature>
<evidence type="ECO:0000256" key="2">
    <source>
        <dbReference type="ARBA" id="ARBA00023015"/>
    </source>
</evidence>
<dbReference type="SUPFAM" id="SSF88946">
    <property type="entry name" value="Sigma2 domain of RNA polymerase sigma factors"/>
    <property type="match status" value="1"/>
</dbReference>
<comment type="similarity">
    <text evidence="1">Belongs to the sigma-70 factor family. ECF subfamily.</text>
</comment>
<dbReference type="GO" id="GO:0003677">
    <property type="term" value="F:DNA binding"/>
    <property type="evidence" value="ECO:0007669"/>
    <property type="project" value="UniProtKB-KW"/>
</dbReference>
<keyword evidence="2" id="KW-0805">Transcription regulation</keyword>
<dbReference type="InterPro" id="IPR013325">
    <property type="entry name" value="RNA_pol_sigma_r2"/>
</dbReference>
<evidence type="ECO:0000259" key="8">
    <source>
        <dbReference type="Pfam" id="PF08281"/>
    </source>
</evidence>
<keyword evidence="3" id="KW-0731">Sigma factor</keyword>
<protein>
    <submittedName>
        <fullName evidence="9">Sigma-70 family RNA polymerase sigma factor</fullName>
    </submittedName>
</protein>
<dbReference type="PANTHER" id="PTHR43133:SF8">
    <property type="entry name" value="RNA POLYMERASE SIGMA FACTOR HI_1459-RELATED"/>
    <property type="match status" value="1"/>
</dbReference>
<dbReference type="AlphaFoldDB" id="A0AAE5CDK6"/>
<dbReference type="Pfam" id="PF04542">
    <property type="entry name" value="Sigma70_r2"/>
    <property type="match status" value="1"/>
</dbReference>
<name>A0AAE5CDK6_9BACT</name>
<dbReference type="GO" id="GO:0006352">
    <property type="term" value="P:DNA-templated transcription initiation"/>
    <property type="evidence" value="ECO:0007669"/>
    <property type="project" value="InterPro"/>
</dbReference>
<evidence type="ECO:0000256" key="6">
    <source>
        <dbReference type="SAM" id="MobiDB-lite"/>
    </source>
</evidence>
<evidence type="ECO:0000256" key="4">
    <source>
        <dbReference type="ARBA" id="ARBA00023125"/>
    </source>
</evidence>
<sequence length="189" mass="21696">MTKGPADSELAQRTQAGDRDAFELLARRYLRPIHSVVASFLSERAEIEDAAQETFLRALDRIQTFDPDRPFAPWLYQIARNVARNRRKRGRREEPLSDIERSAASGEPAPSARVERDELRRLLAAAIDELPQQRRTAFTLTDIEEYPMTEVARLMGLSAGTVRSHVHHARRALRDRLSPLLENQKRDDE</sequence>
<gene>
    <name evidence="9" type="ORF">GWO12_12835</name>
</gene>
<evidence type="ECO:0000256" key="5">
    <source>
        <dbReference type="ARBA" id="ARBA00023163"/>
    </source>
</evidence>
<dbReference type="InterPro" id="IPR007627">
    <property type="entry name" value="RNA_pol_sigma70_r2"/>
</dbReference>
<keyword evidence="4" id="KW-0238">DNA-binding</keyword>
<dbReference type="InterPro" id="IPR013249">
    <property type="entry name" value="RNA_pol_sigma70_r4_t2"/>
</dbReference>
<feature type="domain" description="RNA polymerase sigma-70 region 2" evidence="7">
    <location>
        <begin position="25"/>
        <end position="92"/>
    </location>
</feature>
<dbReference type="GO" id="GO:0016987">
    <property type="term" value="F:sigma factor activity"/>
    <property type="evidence" value="ECO:0007669"/>
    <property type="project" value="UniProtKB-KW"/>
</dbReference>
<dbReference type="InterPro" id="IPR014284">
    <property type="entry name" value="RNA_pol_sigma-70_dom"/>
</dbReference>
<dbReference type="Proteomes" id="UP000702544">
    <property type="component" value="Unassembled WGS sequence"/>
</dbReference>
<accession>A0AAE5CDK6</accession>
<reference evidence="9 10" key="1">
    <citation type="submission" date="2020-01" db="EMBL/GenBank/DDBJ databases">
        <title>Genomes assembled from Gulf of Kutch pelagic sediment metagenomes.</title>
        <authorList>
            <person name="Chandrashekar M."/>
            <person name="Mahajan M.S."/>
            <person name="Dave K.J."/>
            <person name="Vatsa P."/>
            <person name="Nathani N.M."/>
        </authorList>
    </citation>
    <scope>NUCLEOTIDE SEQUENCE [LARGE SCALE GENOMIC DNA]</scope>
    <source>
        <strain evidence="9">KS3-K002</strain>
    </source>
</reference>
<dbReference type="Gene3D" id="1.10.1740.10">
    <property type="match status" value="1"/>
</dbReference>
<feature type="region of interest" description="Disordered" evidence="6">
    <location>
        <begin position="86"/>
        <end position="114"/>
    </location>
</feature>
<dbReference type="Gene3D" id="1.10.10.10">
    <property type="entry name" value="Winged helix-like DNA-binding domain superfamily/Winged helix DNA-binding domain"/>
    <property type="match status" value="1"/>
</dbReference>
<dbReference type="InterPro" id="IPR013324">
    <property type="entry name" value="RNA_pol_sigma_r3/r4-like"/>
</dbReference>
<dbReference type="CDD" id="cd06171">
    <property type="entry name" value="Sigma70_r4"/>
    <property type="match status" value="1"/>
</dbReference>
<dbReference type="PANTHER" id="PTHR43133">
    <property type="entry name" value="RNA POLYMERASE ECF-TYPE SIGMA FACTO"/>
    <property type="match status" value="1"/>
</dbReference>
<dbReference type="InterPro" id="IPR036388">
    <property type="entry name" value="WH-like_DNA-bd_sf"/>
</dbReference>
<feature type="domain" description="RNA polymerase sigma factor 70 region 4 type 2" evidence="8">
    <location>
        <begin position="121"/>
        <end position="173"/>
    </location>
</feature>
<dbReference type="SUPFAM" id="SSF88659">
    <property type="entry name" value="Sigma3 and sigma4 domains of RNA polymerase sigma factors"/>
    <property type="match status" value="1"/>
</dbReference>